<evidence type="ECO:0000313" key="3">
    <source>
        <dbReference type="Proteomes" id="UP000282926"/>
    </source>
</evidence>
<evidence type="ECO:0000256" key="1">
    <source>
        <dbReference type="SAM" id="SignalP"/>
    </source>
</evidence>
<reference evidence="2 3" key="1">
    <citation type="submission" date="2019-01" db="EMBL/GenBank/DDBJ databases">
        <title>Lujinxingia litoralis gen. nov., sp. nov. and Lujinxingia sediminis gen. nov., sp. nov., new members in the order Bradymonadales, isolated from coastal sediment.</title>
        <authorList>
            <person name="Li C.-M."/>
        </authorList>
    </citation>
    <scope>NUCLEOTIDE SEQUENCE [LARGE SCALE GENOMIC DNA]</scope>
    <source>
        <strain evidence="2 3">SEH01</strain>
    </source>
</reference>
<comment type="caution">
    <text evidence="2">The sequence shown here is derived from an EMBL/GenBank/DDBJ whole genome shotgun (WGS) entry which is preliminary data.</text>
</comment>
<dbReference type="InterPro" id="IPR051200">
    <property type="entry name" value="Host-pathogen_enzymatic-act"/>
</dbReference>
<evidence type="ECO:0000313" key="2">
    <source>
        <dbReference type="EMBL" id="RVU42134.1"/>
    </source>
</evidence>
<dbReference type="RefSeq" id="WP_127781090.1">
    <property type="nucleotide sequence ID" value="NZ_SADD01000014.1"/>
</dbReference>
<dbReference type="PANTHER" id="PTHR47197">
    <property type="entry name" value="PROTEIN NIRF"/>
    <property type="match status" value="1"/>
</dbReference>
<dbReference type="InterPro" id="IPR015943">
    <property type="entry name" value="WD40/YVTN_repeat-like_dom_sf"/>
</dbReference>
<dbReference type="Proteomes" id="UP000282926">
    <property type="component" value="Unassembled WGS sequence"/>
</dbReference>
<keyword evidence="1" id="KW-0732">Signal</keyword>
<dbReference type="InterPro" id="IPR011048">
    <property type="entry name" value="Haem_d1_sf"/>
</dbReference>
<organism evidence="2 3">
    <name type="scientific">Lujinxingia sediminis</name>
    <dbReference type="NCBI Taxonomy" id="2480984"/>
    <lineage>
        <taxon>Bacteria</taxon>
        <taxon>Deltaproteobacteria</taxon>
        <taxon>Bradymonadales</taxon>
        <taxon>Lujinxingiaceae</taxon>
        <taxon>Lujinxingia</taxon>
    </lineage>
</organism>
<dbReference type="Gene3D" id="2.130.10.10">
    <property type="entry name" value="YVTN repeat-like/Quinoprotein amine dehydrogenase"/>
    <property type="match status" value="1"/>
</dbReference>
<gene>
    <name evidence="2" type="ORF">EA187_17505</name>
</gene>
<proteinExistence type="predicted"/>
<feature type="chain" id="PRO_5045187911" description="YncE family protein" evidence="1">
    <location>
        <begin position="27"/>
        <end position="403"/>
    </location>
</feature>
<dbReference type="PROSITE" id="PS51257">
    <property type="entry name" value="PROKAR_LIPOPROTEIN"/>
    <property type="match status" value="1"/>
</dbReference>
<accession>A0ABY0CNW2</accession>
<dbReference type="EMBL" id="SADD01000014">
    <property type="protein sequence ID" value="RVU42134.1"/>
    <property type="molecule type" value="Genomic_DNA"/>
</dbReference>
<dbReference type="PANTHER" id="PTHR47197:SF3">
    <property type="entry name" value="DIHYDRO-HEME D1 DEHYDROGENASE"/>
    <property type="match status" value="1"/>
</dbReference>
<feature type="signal peptide" evidence="1">
    <location>
        <begin position="1"/>
        <end position="26"/>
    </location>
</feature>
<name>A0ABY0CNW2_9DELT</name>
<evidence type="ECO:0008006" key="4">
    <source>
        <dbReference type="Google" id="ProtNLM"/>
    </source>
</evidence>
<protein>
    <recommendedName>
        <fullName evidence="4">YncE family protein</fullName>
    </recommendedName>
</protein>
<dbReference type="SUPFAM" id="SSF51004">
    <property type="entry name" value="C-terminal (heme d1) domain of cytochrome cd1-nitrite reductase"/>
    <property type="match status" value="1"/>
</dbReference>
<sequence length="403" mass="42256">MMAFKYVNTINGLRVAVLLASFVAACGEPVDEAQPAGELSEVCEEGGASYELFVDPRLSTTGPLANDLAVGPSGLWVVESGANTLSLFEAERERYVAGAAALGSDRNPYTVAVEEGAAPSGAERLWVANYASHSVSVVDGQTGDVLAEIEDQALKNPSAVAVGERYVYVGNVNYLSVAEGFGEGSVAVIGRDSLEVVASLPTAFKNPHSLRVEDVDGDEVLVVSSAGEVVFGGQGVTLRGEAGVELWRVGADPTSAEVASYALGQREGSVVGAPGRPVRVPGTDTLYFSSATAPVLFAFDLGETRWLHDASNPVEVYASSGDATHSLAVDSAGRLWLTAFNQDALYVWDTRCDRLAAGPIPLGQVDDLVEGPQSVTIVEDAEGIDAYYLLSNANSLGRVRVHW</sequence>
<keyword evidence="3" id="KW-1185">Reference proteome</keyword>